<reference evidence="2 3" key="1">
    <citation type="submission" date="2016-07" db="EMBL/GenBank/DDBJ databases">
        <title>Draft genome of the white-rot fungus Obba rivulosa 3A-2.</title>
        <authorList>
            <consortium name="DOE Joint Genome Institute"/>
            <person name="Miettinen O."/>
            <person name="Riley R."/>
            <person name="Acob R."/>
            <person name="Barry K."/>
            <person name="Cullen D."/>
            <person name="De Vries R."/>
            <person name="Hainaut M."/>
            <person name="Hatakka A."/>
            <person name="Henrissat B."/>
            <person name="Hilden K."/>
            <person name="Kuo R."/>
            <person name="Labutti K."/>
            <person name="Lipzen A."/>
            <person name="Makela M.R."/>
            <person name="Sandor L."/>
            <person name="Spatafora J.W."/>
            <person name="Grigoriev I.V."/>
            <person name="Hibbett D.S."/>
        </authorList>
    </citation>
    <scope>NUCLEOTIDE SEQUENCE [LARGE SCALE GENOMIC DNA]</scope>
    <source>
        <strain evidence="2 3">3A-2</strain>
    </source>
</reference>
<evidence type="ECO:0000256" key="1">
    <source>
        <dbReference type="SAM" id="MobiDB-lite"/>
    </source>
</evidence>
<keyword evidence="3" id="KW-1185">Reference proteome</keyword>
<name>A0A8E2ANR6_9APHY</name>
<proteinExistence type="predicted"/>
<sequence>MTPVPHSPHSPSLALPGLDEDDDMLGEPVVHSPLDRASTHGATSAGTLAPSLLAPAPREHEGLGLLLDPISIDPPLARSPSPDDDDLDFLDVQLDPSTTHLAIDEFLHLRAVRKRALAAERAARAAEAELGERVAGAANALLPPLPALGMGVPEIDAGERRVRKRELHAAMDARAEARRQRKREKQRSKEVGALLDLKMSRADTGGVRTIAQLVANMVLRRRDTVRPLASRRVAAVPHEHVRSALFRSVSAEDLAGKAGGHGG</sequence>
<dbReference type="OrthoDB" id="3256408at2759"/>
<gene>
    <name evidence="2" type="ORF">OBBRIDRAFT_815103</name>
</gene>
<evidence type="ECO:0000313" key="3">
    <source>
        <dbReference type="Proteomes" id="UP000250043"/>
    </source>
</evidence>
<dbReference type="AlphaFoldDB" id="A0A8E2ANR6"/>
<evidence type="ECO:0000313" key="2">
    <source>
        <dbReference type="EMBL" id="OCH85367.1"/>
    </source>
</evidence>
<protein>
    <submittedName>
        <fullName evidence="2">Uncharacterized protein</fullName>
    </submittedName>
</protein>
<dbReference type="EMBL" id="KV722588">
    <property type="protein sequence ID" value="OCH85367.1"/>
    <property type="molecule type" value="Genomic_DNA"/>
</dbReference>
<dbReference type="Proteomes" id="UP000250043">
    <property type="component" value="Unassembled WGS sequence"/>
</dbReference>
<organism evidence="2 3">
    <name type="scientific">Obba rivulosa</name>
    <dbReference type="NCBI Taxonomy" id="1052685"/>
    <lineage>
        <taxon>Eukaryota</taxon>
        <taxon>Fungi</taxon>
        <taxon>Dikarya</taxon>
        <taxon>Basidiomycota</taxon>
        <taxon>Agaricomycotina</taxon>
        <taxon>Agaricomycetes</taxon>
        <taxon>Polyporales</taxon>
        <taxon>Gelatoporiaceae</taxon>
        <taxon>Obba</taxon>
    </lineage>
</organism>
<feature type="region of interest" description="Disordered" evidence="1">
    <location>
        <begin position="1"/>
        <end position="49"/>
    </location>
</feature>
<accession>A0A8E2ANR6</accession>